<dbReference type="InterPro" id="IPR051013">
    <property type="entry name" value="MBL_superfamily_lactonases"/>
</dbReference>
<reference evidence="7 8" key="1">
    <citation type="submission" date="2019-04" db="EMBL/GenBank/DDBJ databases">
        <title>Fungal friends and foes A comparative genomics study of 23 Aspergillus species from section Flavi.</title>
        <authorList>
            <consortium name="DOE Joint Genome Institute"/>
            <person name="Kjaerbolling I."/>
            <person name="Vesth T.C."/>
            <person name="Frisvad J.C."/>
            <person name="Nybo J.L."/>
            <person name="Theobald S."/>
            <person name="Kildgaard S."/>
            <person name="Petersen T.I."/>
            <person name="Kuo A."/>
            <person name="Sato A."/>
            <person name="Lyhne E.K."/>
            <person name="Kogle M.E."/>
            <person name="Wiebenga A."/>
            <person name="Kun R.S."/>
            <person name="Lubbers R.J."/>
            <person name="Makela M.R."/>
            <person name="Barry K."/>
            <person name="Chovatia M."/>
            <person name="Clum A."/>
            <person name="Daum C."/>
            <person name="Haridas S."/>
            <person name="He G."/>
            <person name="LaButti K."/>
            <person name="Lipzen A."/>
            <person name="Mondo S."/>
            <person name="Pangilinan J."/>
            <person name="Riley R."/>
            <person name="Salamov A."/>
            <person name="Simmons B.A."/>
            <person name="Magnuson J.K."/>
            <person name="Henrissat B."/>
            <person name="Mortensen U.H."/>
            <person name="Larsen T.O."/>
            <person name="De vries R.P."/>
            <person name="Grigoriev I.V."/>
            <person name="Machida M."/>
            <person name="Baker S.E."/>
            <person name="Andersen M.R."/>
        </authorList>
    </citation>
    <scope>NUCLEOTIDE SEQUENCE [LARGE SCALE GENOMIC DNA]</scope>
    <source>
        <strain evidence="7 8">CBS 126849</strain>
    </source>
</reference>
<evidence type="ECO:0000313" key="7">
    <source>
        <dbReference type="EMBL" id="KAB8224407.1"/>
    </source>
</evidence>
<comment type="similarity">
    <text evidence="2">Belongs to the metallo-beta-lactamase superfamily.</text>
</comment>
<dbReference type="PANTHER" id="PTHR42978:SF2">
    <property type="entry name" value="102 KBASES UNSTABLE REGION: FROM 1 TO 119443"/>
    <property type="match status" value="1"/>
</dbReference>
<evidence type="ECO:0000256" key="5">
    <source>
        <dbReference type="ARBA" id="ARBA00022833"/>
    </source>
</evidence>
<feature type="domain" description="Metallo-beta-lactamase" evidence="6">
    <location>
        <begin position="39"/>
        <end position="119"/>
    </location>
</feature>
<dbReference type="InterPro" id="IPR036866">
    <property type="entry name" value="RibonucZ/Hydroxyglut_hydro"/>
</dbReference>
<dbReference type="GO" id="GO:0046872">
    <property type="term" value="F:metal ion binding"/>
    <property type="evidence" value="ECO:0007669"/>
    <property type="project" value="UniProtKB-KW"/>
</dbReference>
<dbReference type="CDD" id="cd07730">
    <property type="entry name" value="metallo-hydrolase-like_MBL-fold"/>
    <property type="match status" value="1"/>
</dbReference>
<evidence type="ECO:0000256" key="1">
    <source>
        <dbReference type="ARBA" id="ARBA00001947"/>
    </source>
</evidence>
<sequence>MASSSATVSVHALDAGSVTVPESFFVMPVDEANARKTVPSLSFLIQHHSASTGRTTRVVFDLGIRRDPSLYPEPIYKHTRSREPLLGRPDVVESLARGGLRPSDIDFVILSHVHWDHVGMPSDFPESHFIVGNGALDLLSGKVKIGKGTHMQFEADLLPADRTIELLPPSGGQTCQDYNNPPSTASQIILGPWEPLEHFSHAIDVFHDQSLYIVNSPGHLPGHINALCRVDTTRYVYLAGDACHDRRIWTGEKDIAEWKDPNFEGQTCCIHADKQVAIQTIQRIRKLELGETSLGPVEVVLAHDDQWAQHAKKQGRYFPGSL</sequence>
<keyword evidence="8" id="KW-1185">Reference proteome</keyword>
<protein>
    <submittedName>
        <fullName evidence="7">Beta-lactamase-like protein</fullName>
    </submittedName>
</protein>
<keyword evidence="5" id="KW-0862">Zinc</keyword>
<evidence type="ECO:0000256" key="2">
    <source>
        <dbReference type="ARBA" id="ARBA00007749"/>
    </source>
</evidence>
<dbReference type="PANTHER" id="PTHR42978">
    <property type="entry name" value="QUORUM-QUENCHING LACTONASE YTNP-RELATED-RELATED"/>
    <property type="match status" value="1"/>
</dbReference>
<dbReference type="InterPro" id="IPR001279">
    <property type="entry name" value="Metallo-B-lactamas"/>
</dbReference>
<keyword evidence="3" id="KW-0479">Metal-binding</keyword>
<dbReference type="Pfam" id="PF00753">
    <property type="entry name" value="Lactamase_B"/>
    <property type="match status" value="1"/>
</dbReference>
<dbReference type="AlphaFoldDB" id="A0A5N6F426"/>
<evidence type="ECO:0000256" key="3">
    <source>
        <dbReference type="ARBA" id="ARBA00022723"/>
    </source>
</evidence>
<name>A0A5N6F426_9EURO</name>
<dbReference type="EMBL" id="ML733399">
    <property type="protein sequence ID" value="KAB8224407.1"/>
    <property type="molecule type" value="Genomic_DNA"/>
</dbReference>
<evidence type="ECO:0000259" key="6">
    <source>
        <dbReference type="Pfam" id="PF00753"/>
    </source>
</evidence>
<comment type="cofactor">
    <cofactor evidence="1">
        <name>Zn(2+)</name>
        <dbReference type="ChEBI" id="CHEBI:29105"/>
    </cofactor>
</comment>
<evidence type="ECO:0000313" key="8">
    <source>
        <dbReference type="Proteomes" id="UP000326799"/>
    </source>
</evidence>
<proteinExistence type="inferred from homology"/>
<gene>
    <name evidence="7" type="ORF">BDV33DRAFT_199436</name>
</gene>
<accession>A0A5N6F426</accession>
<dbReference type="SUPFAM" id="SSF56281">
    <property type="entry name" value="Metallo-hydrolase/oxidoreductase"/>
    <property type="match status" value="1"/>
</dbReference>
<keyword evidence="4" id="KW-0378">Hydrolase</keyword>
<dbReference type="Gene3D" id="3.60.15.10">
    <property type="entry name" value="Ribonuclease Z/Hydroxyacylglutathione hydrolase-like"/>
    <property type="match status" value="1"/>
</dbReference>
<organism evidence="7 8">
    <name type="scientific">Aspergillus novoparasiticus</name>
    <dbReference type="NCBI Taxonomy" id="986946"/>
    <lineage>
        <taxon>Eukaryota</taxon>
        <taxon>Fungi</taxon>
        <taxon>Dikarya</taxon>
        <taxon>Ascomycota</taxon>
        <taxon>Pezizomycotina</taxon>
        <taxon>Eurotiomycetes</taxon>
        <taxon>Eurotiomycetidae</taxon>
        <taxon>Eurotiales</taxon>
        <taxon>Aspergillaceae</taxon>
        <taxon>Aspergillus</taxon>
        <taxon>Aspergillus subgen. Circumdati</taxon>
    </lineage>
</organism>
<dbReference type="GO" id="GO:0016787">
    <property type="term" value="F:hydrolase activity"/>
    <property type="evidence" value="ECO:0007669"/>
    <property type="project" value="UniProtKB-KW"/>
</dbReference>
<evidence type="ECO:0000256" key="4">
    <source>
        <dbReference type="ARBA" id="ARBA00022801"/>
    </source>
</evidence>
<dbReference type="Proteomes" id="UP000326799">
    <property type="component" value="Unassembled WGS sequence"/>
</dbReference>